<dbReference type="PANTHER" id="PTHR34137:SF1">
    <property type="entry name" value="EXODEOXYRIBONUCLEASE 7 SMALL SUBUNIT"/>
    <property type="match status" value="1"/>
</dbReference>
<dbReference type="SUPFAM" id="SSF116842">
    <property type="entry name" value="XseB-like"/>
    <property type="match status" value="1"/>
</dbReference>
<reference evidence="4" key="1">
    <citation type="submission" date="2018-05" db="EMBL/GenBank/DDBJ databases">
        <authorList>
            <person name="Lanie J.A."/>
            <person name="Ng W.-L."/>
            <person name="Kazmierczak K.M."/>
            <person name="Andrzejewski T.M."/>
            <person name="Davidsen T.M."/>
            <person name="Wayne K.J."/>
            <person name="Tettelin H."/>
            <person name="Glass J.I."/>
            <person name="Rusch D."/>
            <person name="Podicherti R."/>
            <person name="Tsui H.-C.T."/>
            <person name="Winkler M.E."/>
        </authorList>
    </citation>
    <scope>NUCLEOTIDE SEQUENCE</scope>
</reference>
<dbReference type="NCBIfam" id="TIGR01280">
    <property type="entry name" value="xseB"/>
    <property type="match status" value="1"/>
</dbReference>
<protein>
    <submittedName>
        <fullName evidence="4">Uncharacterized protein</fullName>
    </submittedName>
</protein>
<keyword evidence="1" id="KW-0963">Cytoplasm</keyword>
<dbReference type="PANTHER" id="PTHR34137">
    <property type="entry name" value="EXODEOXYRIBONUCLEASE 7 SMALL SUBUNIT"/>
    <property type="match status" value="1"/>
</dbReference>
<evidence type="ECO:0000256" key="2">
    <source>
        <dbReference type="ARBA" id="ARBA00022722"/>
    </source>
</evidence>
<accession>A0A382J7P2</accession>
<evidence type="ECO:0000256" key="3">
    <source>
        <dbReference type="ARBA" id="ARBA00022801"/>
    </source>
</evidence>
<proteinExistence type="inferred from homology"/>
<keyword evidence="2" id="KW-0540">Nuclease</keyword>
<organism evidence="4">
    <name type="scientific">marine metagenome</name>
    <dbReference type="NCBI Taxonomy" id="408172"/>
    <lineage>
        <taxon>unclassified sequences</taxon>
        <taxon>metagenomes</taxon>
        <taxon>ecological metagenomes</taxon>
    </lineage>
</organism>
<evidence type="ECO:0000313" key="4">
    <source>
        <dbReference type="EMBL" id="SVC07093.1"/>
    </source>
</evidence>
<sequence>MTSNSSDKSNLEISGITFENALEKLDETVQSLEDGDLPLSEALRLFEEGMKLAKVCSETLATAELKITHIQKSYDEQLQFEQNDLDEPLIQ</sequence>
<dbReference type="EMBL" id="UINC01071860">
    <property type="protein sequence ID" value="SVC07093.1"/>
    <property type="molecule type" value="Genomic_DNA"/>
</dbReference>
<name>A0A382J7P2_9ZZZZ</name>
<dbReference type="AlphaFoldDB" id="A0A382J7P2"/>
<dbReference type="GO" id="GO:0006308">
    <property type="term" value="P:DNA catabolic process"/>
    <property type="evidence" value="ECO:0007669"/>
    <property type="project" value="InterPro"/>
</dbReference>
<dbReference type="InterPro" id="IPR003761">
    <property type="entry name" value="Exonuc_VII_S"/>
</dbReference>
<dbReference type="Gene3D" id="1.10.287.1040">
    <property type="entry name" value="Exonuclease VII, small subunit"/>
    <property type="match status" value="1"/>
</dbReference>
<dbReference type="Pfam" id="PF02609">
    <property type="entry name" value="Exonuc_VII_S"/>
    <property type="match status" value="1"/>
</dbReference>
<dbReference type="GO" id="GO:0008855">
    <property type="term" value="F:exodeoxyribonuclease VII activity"/>
    <property type="evidence" value="ECO:0007669"/>
    <property type="project" value="InterPro"/>
</dbReference>
<dbReference type="GO" id="GO:0009318">
    <property type="term" value="C:exodeoxyribonuclease VII complex"/>
    <property type="evidence" value="ECO:0007669"/>
    <property type="project" value="InterPro"/>
</dbReference>
<dbReference type="HAMAP" id="MF_00337">
    <property type="entry name" value="Exonuc_7_S"/>
    <property type="match status" value="1"/>
</dbReference>
<evidence type="ECO:0000256" key="1">
    <source>
        <dbReference type="ARBA" id="ARBA00022490"/>
    </source>
</evidence>
<dbReference type="GO" id="GO:0005829">
    <property type="term" value="C:cytosol"/>
    <property type="evidence" value="ECO:0007669"/>
    <property type="project" value="TreeGrafter"/>
</dbReference>
<gene>
    <name evidence="4" type="ORF">METZ01_LOCUS259947</name>
</gene>
<keyword evidence="3" id="KW-0378">Hydrolase</keyword>
<dbReference type="InterPro" id="IPR037004">
    <property type="entry name" value="Exonuc_VII_ssu_sf"/>
</dbReference>